<dbReference type="EMBL" id="JACASE010000012">
    <property type="protein sequence ID" value="KAF6422943.1"/>
    <property type="molecule type" value="Genomic_DNA"/>
</dbReference>
<dbReference type="FunFam" id="2.40.180.10:FF:000008">
    <property type="entry name" value="lipoxygenase homology domain-containing protein 1"/>
    <property type="match status" value="1"/>
</dbReference>
<dbReference type="FunFam" id="2.60.60.20:FF:000011">
    <property type="entry name" value="Lipoxygenase homology domain-containing protein 1"/>
    <property type="match status" value="1"/>
</dbReference>
<dbReference type="FunFam" id="2.40.180.10:FF:000011">
    <property type="entry name" value="Lipoxygenase homology domain-containing protein 1"/>
    <property type="match status" value="1"/>
</dbReference>
<feature type="domain" description="PLAT" evidence="2">
    <location>
        <begin position="1680"/>
        <end position="1798"/>
    </location>
</feature>
<feature type="domain" description="PLAT" evidence="2">
    <location>
        <begin position="1811"/>
        <end position="1932"/>
    </location>
</feature>
<dbReference type="FunFam" id="2.60.60.20:FF:000007">
    <property type="entry name" value="Lipoxygenase homology domain-containing protein 1"/>
    <property type="match status" value="1"/>
</dbReference>
<dbReference type="Gene3D" id="2.40.180.10">
    <property type="entry name" value="Catalase core domain"/>
    <property type="match status" value="9"/>
</dbReference>
<comment type="caution">
    <text evidence="1">Lacks conserved residue(s) required for the propagation of feature annotation.</text>
</comment>
<feature type="domain" description="PLAT" evidence="2">
    <location>
        <begin position="171"/>
        <end position="286"/>
    </location>
</feature>
<comment type="caution">
    <text evidence="3">The sequence shown here is derived from an EMBL/GenBank/DDBJ whole genome shotgun (WGS) entry which is preliminary data.</text>
</comment>
<protein>
    <submittedName>
        <fullName evidence="3">Lipoxygenase homology domains 1</fullName>
    </submittedName>
</protein>
<dbReference type="CDD" id="cd01756">
    <property type="entry name" value="PLAT_repeat"/>
    <property type="match status" value="13"/>
</dbReference>
<dbReference type="FunFam" id="2.40.180.10:FF:000010">
    <property type="entry name" value="lipoxygenase homology domain-containing protein 1"/>
    <property type="match status" value="1"/>
</dbReference>
<feature type="domain" description="PLAT" evidence="2">
    <location>
        <begin position="1949"/>
        <end position="2065"/>
    </location>
</feature>
<dbReference type="PROSITE" id="PS50095">
    <property type="entry name" value="PLAT"/>
    <property type="match status" value="15"/>
</dbReference>
<evidence type="ECO:0000313" key="4">
    <source>
        <dbReference type="Proteomes" id="UP000593571"/>
    </source>
</evidence>
<accession>A0A7J8DIJ2</accession>
<keyword evidence="4" id="KW-1185">Reference proteome</keyword>
<reference evidence="3 4" key="1">
    <citation type="journal article" date="2020" name="Nature">
        <title>Six reference-quality genomes reveal evolution of bat adaptations.</title>
        <authorList>
            <person name="Jebb D."/>
            <person name="Huang Z."/>
            <person name="Pippel M."/>
            <person name="Hughes G.M."/>
            <person name="Lavrichenko K."/>
            <person name="Devanna P."/>
            <person name="Winkler S."/>
            <person name="Jermiin L.S."/>
            <person name="Skirmuntt E.C."/>
            <person name="Katzourakis A."/>
            <person name="Burkitt-Gray L."/>
            <person name="Ray D.A."/>
            <person name="Sullivan K.A.M."/>
            <person name="Roscito J.G."/>
            <person name="Kirilenko B.M."/>
            <person name="Davalos L.M."/>
            <person name="Corthals A.P."/>
            <person name="Power M.L."/>
            <person name="Jones G."/>
            <person name="Ransome R.D."/>
            <person name="Dechmann D.K.N."/>
            <person name="Locatelli A.G."/>
            <person name="Puechmaille S.J."/>
            <person name="Fedrigo O."/>
            <person name="Jarvis E.D."/>
            <person name="Hiller M."/>
            <person name="Vernes S.C."/>
            <person name="Myers E.W."/>
            <person name="Teeling E.C."/>
        </authorList>
    </citation>
    <scope>NUCLEOTIDE SEQUENCE [LARGE SCALE GENOMIC DNA]</scope>
    <source>
        <strain evidence="3">MRouAeg1</strain>
        <tissue evidence="3">Muscle</tissue>
    </source>
</reference>
<dbReference type="FunFam" id="2.40.180.10:FF:000009">
    <property type="entry name" value="Lipoxygenase homology domain-containing protein 1"/>
    <property type="match status" value="1"/>
</dbReference>
<feature type="domain" description="PLAT" evidence="2">
    <location>
        <begin position="970"/>
        <end position="1088"/>
    </location>
</feature>
<dbReference type="PANTHER" id="PTHR45901">
    <property type="entry name" value="PROTEIN CBG12474"/>
    <property type="match status" value="1"/>
</dbReference>
<dbReference type="FunFam" id="2.60.60.20:FF:000009">
    <property type="entry name" value="Lipoxygenase homology domain-containing protein 1"/>
    <property type="match status" value="1"/>
</dbReference>
<dbReference type="InterPro" id="IPR036392">
    <property type="entry name" value="PLAT/LH2_dom_sf"/>
</dbReference>
<feature type="domain" description="PLAT" evidence="2">
    <location>
        <begin position="1255"/>
        <end position="1373"/>
    </location>
</feature>
<feature type="domain" description="PLAT" evidence="2">
    <location>
        <begin position="295"/>
        <end position="411"/>
    </location>
</feature>
<dbReference type="Proteomes" id="UP000593571">
    <property type="component" value="Unassembled WGS sequence"/>
</dbReference>
<dbReference type="FunFam" id="2.40.180.10:FF:000006">
    <property type="entry name" value="lipoxygenase homology domain-containing protein 1"/>
    <property type="match status" value="1"/>
</dbReference>
<name>A0A7J8DIJ2_ROUAE</name>
<evidence type="ECO:0000313" key="3">
    <source>
        <dbReference type="EMBL" id="KAF6422943.1"/>
    </source>
</evidence>
<organism evidence="3 4">
    <name type="scientific">Rousettus aegyptiacus</name>
    <name type="common">Egyptian fruit bat</name>
    <name type="synonym">Pteropus aegyptiacus</name>
    <dbReference type="NCBI Taxonomy" id="9407"/>
    <lineage>
        <taxon>Eukaryota</taxon>
        <taxon>Metazoa</taxon>
        <taxon>Chordata</taxon>
        <taxon>Craniata</taxon>
        <taxon>Vertebrata</taxon>
        <taxon>Euteleostomi</taxon>
        <taxon>Mammalia</taxon>
        <taxon>Eutheria</taxon>
        <taxon>Laurasiatheria</taxon>
        <taxon>Chiroptera</taxon>
        <taxon>Yinpterochiroptera</taxon>
        <taxon>Pteropodoidea</taxon>
        <taxon>Pteropodidae</taxon>
        <taxon>Rousettinae</taxon>
        <taxon>Rousettus</taxon>
    </lineage>
</organism>
<gene>
    <name evidence="3" type="ORF">HJG63_012620</name>
</gene>
<feature type="domain" description="PLAT" evidence="2">
    <location>
        <begin position="1553"/>
        <end position="1668"/>
    </location>
</feature>
<proteinExistence type="predicted"/>
<evidence type="ECO:0000256" key="1">
    <source>
        <dbReference type="PROSITE-ProRule" id="PRU00152"/>
    </source>
</evidence>
<dbReference type="PANTHER" id="PTHR45901:SF3">
    <property type="entry name" value="LIPOXYGENASE HOMOLOGY DOMAIN-CONTAINING PROTEIN 1"/>
    <property type="match status" value="1"/>
</dbReference>
<dbReference type="Gene3D" id="2.60.60.20">
    <property type="entry name" value="PLAT/LH2 domain"/>
    <property type="match status" value="6"/>
</dbReference>
<dbReference type="InterPro" id="IPR001024">
    <property type="entry name" value="PLAT/LH2_dom"/>
</dbReference>
<dbReference type="Pfam" id="PF01477">
    <property type="entry name" value="PLAT"/>
    <property type="match status" value="15"/>
</dbReference>
<feature type="domain" description="PLAT" evidence="2">
    <location>
        <begin position="42"/>
        <end position="159"/>
    </location>
</feature>
<feature type="domain" description="PLAT" evidence="2">
    <location>
        <begin position="1422"/>
        <end position="1540"/>
    </location>
</feature>
<dbReference type="InterPro" id="IPR052970">
    <property type="entry name" value="Inner_ear_hair_cell_LOXHD"/>
</dbReference>
<dbReference type="SMART" id="SM00308">
    <property type="entry name" value="LH2"/>
    <property type="match status" value="13"/>
</dbReference>
<evidence type="ECO:0000259" key="2">
    <source>
        <dbReference type="PROSITE" id="PS50095"/>
    </source>
</evidence>
<dbReference type="FunFam" id="2.40.180.10:FF:000004">
    <property type="entry name" value="Lipoxygenase homology domain-containing protein 1"/>
    <property type="match status" value="1"/>
</dbReference>
<feature type="domain" description="PLAT" evidence="2">
    <location>
        <begin position="552"/>
        <end position="672"/>
    </location>
</feature>
<feature type="domain" description="PLAT" evidence="2">
    <location>
        <begin position="424"/>
        <end position="539"/>
    </location>
</feature>
<dbReference type="SUPFAM" id="SSF49723">
    <property type="entry name" value="Lipase/lipooxygenase domain (PLAT/LH2 domain)"/>
    <property type="match status" value="15"/>
</dbReference>
<feature type="domain" description="PLAT" evidence="2">
    <location>
        <begin position="1101"/>
        <end position="1226"/>
    </location>
</feature>
<dbReference type="FunFam" id="2.40.180.10:FF:000007">
    <property type="entry name" value="lipoxygenase homology domain-containing protein 1"/>
    <property type="match status" value="1"/>
</dbReference>
<feature type="domain" description="PLAT" evidence="2">
    <location>
        <begin position="813"/>
        <end position="933"/>
    </location>
</feature>
<dbReference type="FunFam" id="2.60.60.20:FF:000004">
    <property type="entry name" value="Lipoxygenase homology domain-containing protein 1"/>
    <property type="match status" value="1"/>
</dbReference>
<sequence length="2068" mass="235577">MMPQKKKRRKKDIDFLALYEEELLNYDSEDDEGLEHEYYKAKVYEVVTATGDVRGAGTDANVFVTLFGENGLSPKLHLTSKSESAFEKANVDVFRVRTNNVGLIYKIRIEHDNTGLNASWYLDRVIVTDMKRPHLRYYFNCNNWLSKVEGDRQWCRDLLASFNPMDMPRGNKYEVKVYTGDVIGAGTDADVFINIFGEFGDTGERRLESEKNNFEKGAEDKFTLDAPDLGQLMKISIGHNNKGGSAGWFLSKIVIEDIGNKRKYDFPLNRWLALDEDDGKIQRDILVGGAETTAISYIVTIFTGDVRGAGTKSKIYLVMYGARGNKNSGKIFLEGGVFDRGRTDIFHIELAVLLSPLSRVSIGHGNVGVNRGWYCEKVVILCPFTGIQQTFPCSNWLDEKKVDGLIERQLYEMVSLRKKRLKKFPWSLWVWTTDLKKAGTNSPIFIQIYGQKGRTDEILLNPNNKWFKPGIIEKFRIELPDLGRFYKIRAWHDRRSPGSGWHLERMTLMNTLTKDKYNFNCNRWLDANEDDNEIVREMTAEGPTVRRIMGMARYRVTVCTGELEGAGTDANVYLCLFGDVGDTGERLLYNCRNNADTFEKGNADEFTIESVTMRKVRRVRIRHDGKGGGSGWFLERVLVREEGQPESDNVEFPCLRWLDKDKDDGQLVRELLPSDSNATLKNFRYHISLKTGDVPGASTDSRVYIKLYGDKSDTIKQVLLVSDNNLKDYFERGRVDEFTLETLNIGNISRLVIGHDSTGMHASWFLSSVQIRVPRQGKQYTFPANRWLDKNQADGRLQVELYPSEVVEIQKLVHYEVEVWTGDVGGASTTARVYVQIYGEEGKTEVLFLSSRSRAFERASKDTFQTDTFTIYAIDLGALTKIRIRHDNSGNRAGWFLDRIDITDVNNEITYYFPCQRWLAVEEDDGQLSRELLPVDESYVLPSEEDEEGGGGGDNSPLDNLALEQKDKSTTFSVTIKTGDKKNAGTDANVFITLFGTKDDTGMALLKSSKTNSDKFERDSIEIFTVETLDLGDLWKVRIGHDNTGKAPGWFVDWVEVDAPSLGKCMTFPCGRWLARNEEDGAIVRDLFHAELQTRLYTPFVPYEITLYTSDVFAAGTDANIFIVIYGCDGVCTEQKFLCTNKREQKLFFERKSASRFIMELEDVGEVIEKIRIGHDNTGMNPGWHCSYVDIRRLLPDKDGTETLTFPCDRWLATSEDDKKTIRELVPYDIFTEKYMKDGSLRQIYKEVEEPLDIVLYSVQIFTGNVPGAGTDAKVYITIYGDLGDTGERYLGKSENRTNKFERGTADTFIIEAADLGVIYKIKLRHDNTKWCADWYVEKVEIWNDTNEDEFLFLCGRWLSLKKEDGRLERLFYEKEYTGDRSSNCSSPADFWEIALSSKMADVDIATVTGPMANYVQEGPVIPYYVSVTTGKHKDAATDSRAFIILIGEDDERSNRIWLDYPRGKKGFSCGSVEEFYVGGLDVGTIKKIELGHDGASPESCWLVEELCLAVPTQGTKYTLRCNCWLAKDRGDGVTSRVFDLLDAMVVNIGVKVLYEMTVWTGDVVGGGTDSNIFMTLYGINGSTEEMQLDKKKARFEREQNDTFLMEILDIAPFTKMRIRIDGLGSRPEWFLERVLLKNMNTGDLTMFYYGDWLSQRKGKKTLVCEMCAVIDEEEMMEWTSYTVSVKTSDILGAGTDANVFIIIFGENGDSGTLALKQSANWNKFERNNTDTFNFSDMLSLGHLCKLRVWHDNKGIFPGWHLSYIDVKDNSRDETFRFQCDCWLSKSEGDRQTVRDFACANNEIHDELEETTYEIVIETGNGGETRENVWLILEGRKNRSKEFLVENSSRQRAFRKGTTDTFEFDSVYLGDIAALCVGHLAREDRFIPKRELVWHVKTITITEMEYGNVYFFSCDSLIPLKRKRKYFKVFEVTKTTESFASKVQSLVPVKYEVIVTTGYEPGAGTDANVFVTIFGANGDTGKRELKQKMRNLFERGSTDRFFLETLELGELRKVRVEHDGSGYYSGWLVDKVEVTNTSTGVATIFTCGRWLDKKRGDGLTWRDLFPSV</sequence>
<dbReference type="FunFam" id="2.60.60.20:FF:000013">
    <property type="entry name" value="lipoxygenase homology domain-containing protein 1"/>
    <property type="match status" value="1"/>
</dbReference>
<feature type="domain" description="PLAT" evidence="2">
    <location>
        <begin position="683"/>
        <end position="802"/>
    </location>
</feature>